<dbReference type="EMBL" id="WTPW01000989">
    <property type="protein sequence ID" value="KAF0464641.1"/>
    <property type="molecule type" value="Genomic_DNA"/>
</dbReference>
<dbReference type="Proteomes" id="UP000439903">
    <property type="component" value="Unassembled WGS sequence"/>
</dbReference>
<accession>A0A8H3XIQ8</accession>
<comment type="caution">
    <text evidence="1">The sequence shown here is derived from an EMBL/GenBank/DDBJ whole genome shotgun (WGS) entry which is preliminary data.</text>
</comment>
<keyword evidence="2" id="KW-1185">Reference proteome</keyword>
<organism evidence="1 2">
    <name type="scientific">Gigaspora margarita</name>
    <dbReference type="NCBI Taxonomy" id="4874"/>
    <lineage>
        <taxon>Eukaryota</taxon>
        <taxon>Fungi</taxon>
        <taxon>Fungi incertae sedis</taxon>
        <taxon>Mucoromycota</taxon>
        <taxon>Glomeromycotina</taxon>
        <taxon>Glomeromycetes</taxon>
        <taxon>Diversisporales</taxon>
        <taxon>Gigasporaceae</taxon>
        <taxon>Gigaspora</taxon>
    </lineage>
</organism>
<protein>
    <submittedName>
        <fullName evidence="1">Uncharacterized protein</fullName>
    </submittedName>
</protein>
<evidence type="ECO:0000313" key="1">
    <source>
        <dbReference type="EMBL" id="KAF0464641.1"/>
    </source>
</evidence>
<gene>
    <name evidence="1" type="ORF">F8M41_026470</name>
</gene>
<name>A0A8H3XIQ8_GIGMA</name>
<sequence length="147" mass="17014">MTYIRDVRGPINTIFGSDRYKQTNSHDIEQESSDVIELETNENEEMVIEDDLESSINKDISEKWKTVLKEWSEGLISEEESVKGLESLFKMEELEETEALSFNELLTGLKHPADDPMEKCKLVNLFDFKFSTPSSIKNLMKIQDDSR</sequence>
<dbReference type="OrthoDB" id="2411141at2759"/>
<dbReference type="AlphaFoldDB" id="A0A8H3XIQ8"/>
<evidence type="ECO:0000313" key="2">
    <source>
        <dbReference type="Proteomes" id="UP000439903"/>
    </source>
</evidence>
<reference evidence="1 2" key="1">
    <citation type="journal article" date="2019" name="Environ. Microbiol.">
        <title>At the nexus of three kingdoms: the genome of the mycorrhizal fungus Gigaspora margarita provides insights into plant, endobacterial and fungal interactions.</title>
        <authorList>
            <person name="Venice F."/>
            <person name="Ghignone S."/>
            <person name="Salvioli di Fossalunga A."/>
            <person name="Amselem J."/>
            <person name="Novero M."/>
            <person name="Xianan X."/>
            <person name="Sedzielewska Toro K."/>
            <person name="Morin E."/>
            <person name="Lipzen A."/>
            <person name="Grigoriev I.V."/>
            <person name="Henrissat B."/>
            <person name="Martin F.M."/>
            <person name="Bonfante P."/>
        </authorList>
    </citation>
    <scope>NUCLEOTIDE SEQUENCE [LARGE SCALE GENOMIC DNA]</scope>
    <source>
        <strain evidence="1 2">BEG34</strain>
    </source>
</reference>
<proteinExistence type="predicted"/>